<proteinExistence type="predicted"/>
<reference evidence="1 2" key="1">
    <citation type="submission" date="2018-08" db="EMBL/GenBank/DDBJ databases">
        <title>A genome reference for cultivated species of the human gut microbiota.</title>
        <authorList>
            <person name="Zou Y."/>
            <person name="Xue W."/>
            <person name="Luo G."/>
        </authorList>
    </citation>
    <scope>NUCLEOTIDE SEQUENCE [LARGE SCALE GENOMIC DNA]</scope>
    <source>
        <strain evidence="1 2">AM42-1AC</strain>
    </source>
</reference>
<organism evidence="1 2">
    <name type="scientific">Roseburia inulinivorans</name>
    <dbReference type="NCBI Taxonomy" id="360807"/>
    <lineage>
        <taxon>Bacteria</taxon>
        <taxon>Bacillati</taxon>
        <taxon>Bacillota</taxon>
        <taxon>Clostridia</taxon>
        <taxon>Lachnospirales</taxon>
        <taxon>Lachnospiraceae</taxon>
        <taxon>Roseburia</taxon>
    </lineage>
</organism>
<dbReference type="AlphaFoldDB" id="A0A413U1F0"/>
<accession>A0A413U1F0</accession>
<dbReference type="EMBL" id="QSFX01000003">
    <property type="protein sequence ID" value="RHA91053.1"/>
    <property type="molecule type" value="Genomic_DNA"/>
</dbReference>
<comment type="caution">
    <text evidence="1">The sequence shown here is derived from an EMBL/GenBank/DDBJ whole genome shotgun (WGS) entry which is preliminary data.</text>
</comment>
<gene>
    <name evidence="1" type="ORF">DW914_03695</name>
</gene>
<protein>
    <submittedName>
        <fullName evidence="1">3-isopropylmalate dehydrogenase</fullName>
    </submittedName>
</protein>
<evidence type="ECO:0000313" key="1">
    <source>
        <dbReference type="EMBL" id="RHA91053.1"/>
    </source>
</evidence>
<name>A0A413U1F0_9FIRM</name>
<dbReference type="Proteomes" id="UP000283492">
    <property type="component" value="Unassembled WGS sequence"/>
</dbReference>
<evidence type="ECO:0000313" key="2">
    <source>
        <dbReference type="Proteomes" id="UP000283492"/>
    </source>
</evidence>
<sequence length="318" mass="37097">MNTEGEKIQWHPAFDAALQIELGEEAKYLTFEPEHLLSKKPMQIDVLVKNEKKVKIRKNIGRIFRQHNIIEYKSPEDHLNIDDFYKVYGYTCIYKTEVEKVNQIPAEELTITFVCYHYPRQMLRNLQNKRNINVKNIENGIYYLYGDAIPIQLIIVPELSIENNYWLNKLRNNLKSGGEIKLFMEQYEKNRDSKLFQALADTVMRANWKEVEEEGNMSDVIKEIFADQFHKCEAEARAQGEAEGRAEGRAEGAASKIIEQIMKKYKKGCSVAETADMLEENPSVIEQIYDVLRQNAPDYDVQKIYQSLLEKNTQDSLI</sequence>
<dbReference type="RefSeq" id="WP_118579842.1">
    <property type="nucleotide sequence ID" value="NZ_CABJFX010000003.1"/>
</dbReference>